<feature type="domain" description="Protein kinase" evidence="10">
    <location>
        <begin position="125"/>
        <end position="296"/>
    </location>
</feature>
<dbReference type="PANTHER" id="PTHR27006">
    <property type="entry name" value="PROMASTIGOTE SURFACE ANTIGEN PROTEIN PSA"/>
    <property type="match status" value="1"/>
</dbReference>
<evidence type="ECO:0000313" key="11">
    <source>
        <dbReference type="EMBL" id="KAK9084914.1"/>
    </source>
</evidence>
<dbReference type="EC" id="2.7.11.1" evidence="1"/>
<evidence type="ECO:0000256" key="6">
    <source>
        <dbReference type="ARBA" id="ARBA00022840"/>
    </source>
</evidence>
<accession>A0AAP0HFG7</accession>
<reference evidence="11 12" key="1">
    <citation type="submission" date="2024-01" db="EMBL/GenBank/DDBJ databases">
        <title>Genome assemblies of Stephania.</title>
        <authorList>
            <person name="Yang L."/>
        </authorList>
    </citation>
    <scope>NUCLEOTIDE SEQUENCE [LARGE SCALE GENOMIC DNA]</scope>
    <source>
        <strain evidence="11">QJT</strain>
        <tissue evidence="11">Leaf</tissue>
    </source>
</reference>
<protein>
    <recommendedName>
        <fullName evidence="1">non-specific serine/threonine protein kinase</fullName>
        <ecNumber evidence="1">2.7.11.1</ecNumber>
    </recommendedName>
</protein>
<comment type="catalytic activity">
    <reaction evidence="7">
        <text>L-threonyl-[protein] + ATP = O-phospho-L-threonyl-[protein] + ADP + H(+)</text>
        <dbReference type="Rhea" id="RHEA:46608"/>
        <dbReference type="Rhea" id="RHEA-COMP:11060"/>
        <dbReference type="Rhea" id="RHEA-COMP:11605"/>
        <dbReference type="ChEBI" id="CHEBI:15378"/>
        <dbReference type="ChEBI" id="CHEBI:30013"/>
        <dbReference type="ChEBI" id="CHEBI:30616"/>
        <dbReference type="ChEBI" id="CHEBI:61977"/>
        <dbReference type="ChEBI" id="CHEBI:456216"/>
        <dbReference type="EC" id="2.7.11.1"/>
    </reaction>
</comment>
<dbReference type="InterPro" id="IPR000719">
    <property type="entry name" value="Prot_kinase_dom"/>
</dbReference>
<evidence type="ECO:0000259" key="10">
    <source>
        <dbReference type="PROSITE" id="PS50011"/>
    </source>
</evidence>
<keyword evidence="12" id="KW-1185">Reference proteome</keyword>
<dbReference type="Pfam" id="PF00069">
    <property type="entry name" value="Pkinase"/>
    <property type="match status" value="1"/>
</dbReference>
<evidence type="ECO:0000256" key="3">
    <source>
        <dbReference type="ARBA" id="ARBA00022679"/>
    </source>
</evidence>
<dbReference type="EMBL" id="JBBNAE010000011">
    <property type="protein sequence ID" value="KAK9084914.1"/>
    <property type="molecule type" value="Genomic_DNA"/>
</dbReference>
<dbReference type="Gene3D" id="1.10.510.10">
    <property type="entry name" value="Transferase(Phosphotransferase) domain 1"/>
    <property type="match status" value="1"/>
</dbReference>
<dbReference type="Gene3D" id="3.30.200.20">
    <property type="entry name" value="Phosphorylase Kinase, domain 1"/>
    <property type="match status" value="1"/>
</dbReference>
<dbReference type="GO" id="GO:0004674">
    <property type="term" value="F:protein serine/threonine kinase activity"/>
    <property type="evidence" value="ECO:0007669"/>
    <property type="project" value="UniProtKB-KW"/>
</dbReference>
<proteinExistence type="predicted"/>
<keyword evidence="2" id="KW-0723">Serine/threonine-protein kinase</keyword>
<sequence>MLQSLMVLIKQWPINMIRDMMSPRAFIGALSTWHEARACACICVLANHGFLFLALYLISNSDLTPLIIILKSVPLPLFCSSWVFKVNTKLLIHIAIYCLTCIDQGTTVESLKLDFSTVKATTNDFAAANEIGKGRFGLVYKGQLPNGQEVVVKRRSLRSNQGKEEFDNETVLAAKFHHRNLVKLIGFSEEGEQKLLIYEFMPNASLDRFIYDLDKHGALDWETRLKIIEGIAEGLLHLHESSRDSDIHRDLKPSNILLDENLNPKIADFGLAKLLDGDQTHGNTRHRAGTSCKFKT</sequence>
<dbReference type="SMART" id="SM00220">
    <property type="entry name" value="S_TKc"/>
    <property type="match status" value="1"/>
</dbReference>
<keyword evidence="3" id="KW-0808">Transferase</keyword>
<comment type="caution">
    <text evidence="11">The sequence shown here is derived from an EMBL/GenBank/DDBJ whole genome shotgun (WGS) entry which is preliminary data.</text>
</comment>
<keyword evidence="4 9" id="KW-0547">Nucleotide-binding</keyword>
<name>A0AAP0HFG7_9MAGN</name>
<dbReference type="FunFam" id="3.30.200.20:FF:000466">
    <property type="entry name" value="Putative LRR receptor-like serine/threonine-protein kinase"/>
    <property type="match status" value="1"/>
</dbReference>
<feature type="binding site" evidence="9">
    <location>
        <position position="153"/>
    </location>
    <ligand>
        <name>ATP</name>
        <dbReference type="ChEBI" id="CHEBI:30616"/>
    </ligand>
</feature>
<keyword evidence="5" id="KW-0418">Kinase</keyword>
<dbReference type="InterPro" id="IPR011009">
    <property type="entry name" value="Kinase-like_dom_sf"/>
</dbReference>
<dbReference type="PROSITE" id="PS50011">
    <property type="entry name" value="PROTEIN_KINASE_DOM"/>
    <property type="match status" value="1"/>
</dbReference>
<dbReference type="InterPro" id="IPR017441">
    <property type="entry name" value="Protein_kinase_ATP_BS"/>
</dbReference>
<comment type="catalytic activity">
    <reaction evidence="8">
        <text>L-seryl-[protein] + ATP = O-phospho-L-seryl-[protein] + ADP + H(+)</text>
        <dbReference type="Rhea" id="RHEA:17989"/>
        <dbReference type="Rhea" id="RHEA-COMP:9863"/>
        <dbReference type="Rhea" id="RHEA-COMP:11604"/>
        <dbReference type="ChEBI" id="CHEBI:15378"/>
        <dbReference type="ChEBI" id="CHEBI:29999"/>
        <dbReference type="ChEBI" id="CHEBI:30616"/>
        <dbReference type="ChEBI" id="CHEBI:83421"/>
        <dbReference type="ChEBI" id="CHEBI:456216"/>
        <dbReference type="EC" id="2.7.11.1"/>
    </reaction>
</comment>
<evidence type="ECO:0000256" key="7">
    <source>
        <dbReference type="ARBA" id="ARBA00047899"/>
    </source>
</evidence>
<evidence type="ECO:0000256" key="9">
    <source>
        <dbReference type="PROSITE-ProRule" id="PRU10141"/>
    </source>
</evidence>
<organism evidence="11 12">
    <name type="scientific">Stephania japonica</name>
    <dbReference type="NCBI Taxonomy" id="461633"/>
    <lineage>
        <taxon>Eukaryota</taxon>
        <taxon>Viridiplantae</taxon>
        <taxon>Streptophyta</taxon>
        <taxon>Embryophyta</taxon>
        <taxon>Tracheophyta</taxon>
        <taxon>Spermatophyta</taxon>
        <taxon>Magnoliopsida</taxon>
        <taxon>Ranunculales</taxon>
        <taxon>Menispermaceae</taxon>
        <taxon>Menispermoideae</taxon>
        <taxon>Cissampelideae</taxon>
        <taxon>Stephania</taxon>
    </lineage>
</organism>
<evidence type="ECO:0000256" key="8">
    <source>
        <dbReference type="ARBA" id="ARBA00048679"/>
    </source>
</evidence>
<dbReference type="SUPFAM" id="SSF56112">
    <property type="entry name" value="Protein kinase-like (PK-like)"/>
    <property type="match status" value="1"/>
</dbReference>
<dbReference type="Proteomes" id="UP001417504">
    <property type="component" value="Unassembled WGS sequence"/>
</dbReference>
<gene>
    <name evidence="11" type="ORF">Sjap_025325</name>
</gene>
<evidence type="ECO:0000256" key="4">
    <source>
        <dbReference type="ARBA" id="ARBA00022741"/>
    </source>
</evidence>
<evidence type="ECO:0000313" key="12">
    <source>
        <dbReference type="Proteomes" id="UP001417504"/>
    </source>
</evidence>
<evidence type="ECO:0000256" key="5">
    <source>
        <dbReference type="ARBA" id="ARBA00022777"/>
    </source>
</evidence>
<dbReference type="GO" id="GO:0005524">
    <property type="term" value="F:ATP binding"/>
    <property type="evidence" value="ECO:0007669"/>
    <property type="project" value="UniProtKB-UniRule"/>
</dbReference>
<evidence type="ECO:0000256" key="1">
    <source>
        <dbReference type="ARBA" id="ARBA00012513"/>
    </source>
</evidence>
<dbReference type="PANTHER" id="PTHR27006:SF639">
    <property type="entry name" value="CYSTEINE-RICH RECEPTOR-LIKE PROTEIN KINASE 11"/>
    <property type="match status" value="1"/>
</dbReference>
<dbReference type="FunFam" id="1.10.510.10:FF:001023">
    <property type="entry name" value="Os07g0541700 protein"/>
    <property type="match status" value="1"/>
</dbReference>
<dbReference type="PROSITE" id="PS00107">
    <property type="entry name" value="PROTEIN_KINASE_ATP"/>
    <property type="match status" value="1"/>
</dbReference>
<dbReference type="AlphaFoldDB" id="A0AAP0HFG7"/>
<keyword evidence="6 9" id="KW-0067">ATP-binding</keyword>
<evidence type="ECO:0000256" key="2">
    <source>
        <dbReference type="ARBA" id="ARBA00022527"/>
    </source>
</evidence>